<evidence type="ECO:0000256" key="1">
    <source>
        <dbReference type="SAM" id="SignalP"/>
    </source>
</evidence>
<proteinExistence type="predicted"/>
<gene>
    <name evidence="2" type="ORF">SAMN05720469_10755</name>
</gene>
<keyword evidence="3" id="KW-1185">Reference proteome</keyword>
<evidence type="ECO:0008006" key="4">
    <source>
        <dbReference type="Google" id="ProtNLM"/>
    </source>
</evidence>
<dbReference type="RefSeq" id="WP_073303227.1">
    <property type="nucleotide sequence ID" value="NZ_FRAW01000007.1"/>
</dbReference>
<evidence type="ECO:0000313" key="3">
    <source>
        <dbReference type="Proteomes" id="UP000184275"/>
    </source>
</evidence>
<reference evidence="3" key="1">
    <citation type="submission" date="2016-11" db="EMBL/GenBank/DDBJ databases">
        <authorList>
            <person name="Varghese N."/>
            <person name="Submissions S."/>
        </authorList>
    </citation>
    <scope>NUCLEOTIDE SEQUENCE [LARGE SCALE GENOMIC DNA]</scope>
    <source>
        <strain evidence="3">UWOS</strain>
    </source>
</reference>
<dbReference type="EMBL" id="FRAW01000007">
    <property type="protein sequence ID" value="SHK48065.1"/>
    <property type="molecule type" value="Genomic_DNA"/>
</dbReference>
<evidence type="ECO:0000313" key="2">
    <source>
        <dbReference type="EMBL" id="SHK48065.1"/>
    </source>
</evidence>
<protein>
    <recommendedName>
        <fullName evidence="4">DUF3157 family protein</fullName>
    </recommendedName>
</protein>
<sequence length="184" mass="20911">MMKKWIFGVLSLALAAFAEDVTATTSGGRIVILHDNGRWEYYQNNSRVRDIRESAIPKDMQTNVSIEYESLDKLEGDMRMRMEANDEPEDKIRDSLRTLPVGGIVHFCADESQVHRGNPRTFTYTIWVGKKQVYKASVSESEAQLSDVANVTYLLSVPLQMKVKGQKIKARIENGYSSVDFDVR</sequence>
<name>A0A1M6STP6_9BACT</name>
<dbReference type="AlphaFoldDB" id="A0A1M6STP6"/>
<accession>A0A1M6STP6</accession>
<feature type="chain" id="PRO_5009920929" description="DUF3157 family protein" evidence="1">
    <location>
        <begin position="19"/>
        <end position="184"/>
    </location>
</feature>
<organism evidence="2 3">
    <name type="scientific">Fibrobacter intestinalis</name>
    <dbReference type="NCBI Taxonomy" id="28122"/>
    <lineage>
        <taxon>Bacteria</taxon>
        <taxon>Pseudomonadati</taxon>
        <taxon>Fibrobacterota</taxon>
        <taxon>Fibrobacteria</taxon>
        <taxon>Fibrobacterales</taxon>
        <taxon>Fibrobacteraceae</taxon>
        <taxon>Fibrobacter</taxon>
    </lineage>
</organism>
<keyword evidence="1" id="KW-0732">Signal</keyword>
<feature type="signal peptide" evidence="1">
    <location>
        <begin position="1"/>
        <end position="18"/>
    </location>
</feature>
<dbReference type="Proteomes" id="UP000184275">
    <property type="component" value="Unassembled WGS sequence"/>
</dbReference>